<keyword evidence="8" id="KW-1185">Reference proteome</keyword>
<dbReference type="PANTHER" id="PTHR19282">
    <property type="entry name" value="TETRASPANIN"/>
    <property type="match status" value="1"/>
</dbReference>
<feature type="transmembrane region" description="Helical" evidence="7">
    <location>
        <begin position="51"/>
        <end position="76"/>
    </location>
</feature>
<keyword evidence="3 7" id="KW-0812">Transmembrane</keyword>
<evidence type="ECO:0000256" key="5">
    <source>
        <dbReference type="ARBA" id="ARBA00023136"/>
    </source>
</evidence>
<dbReference type="CDD" id="cd03127">
    <property type="entry name" value="tetraspanin_LEL"/>
    <property type="match status" value="1"/>
</dbReference>
<comment type="similarity">
    <text evidence="2 7">Belongs to the tetraspanin (TM4SF) family.</text>
</comment>
<evidence type="ECO:0000256" key="6">
    <source>
        <dbReference type="PIRSR" id="PIRSR002419-1"/>
    </source>
</evidence>
<name>A0A9R0DI80_SPOFR</name>
<dbReference type="GeneID" id="118279258"/>
<gene>
    <name evidence="9" type="primary">LOC118279258</name>
</gene>
<feature type="transmembrane region" description="Helical" evidence="7">
    <location>
        <begin position="85"/>
        <end position="105"/>
    </location>
</feature>
<evidence type="ECO:0000313" key="9">
    <source>
        <dbReference type="RefSeq" id="XP_035454793.2"/>
    </source>
</evidence>
<reference evidence="9" key="1">
    <citation type="submission" date="2025-08" db="UniProtKB">
        <authorList>
            <consortium name="RefSeq"/>
        </authorList>
    </citation>
    <scope>IDENTIFICATION</scope>
    <source>
        <tissue evidence="9">Whole larval tissue</tissue>
    </source>
</reference>
<dbReference type="OrthoDB" id="432835at2759"/>
<feature type="disulfide bond" evidence="6">
    <location>
        <begin position="141"/>
        <end position="161"/>
    </location>
</feature>
<accession>A0A9R0DI80</accession>
<feature type="transmembrane region" description="Helical" evidence="7">
    <location>
        <begin position="203"/>
        <end position="226"/>
    </location>
</feature>
<keyword evidence="5 7" id="KW-0472">Membrane</keyword>
<evidence type="ECO:0000256" key="4">
    <source>
        <dbReference type="ARBA" id="ARBA00022989"/>
    </source>
</evidence>
<evidence type="ECO:0000313" key="8">
    <source>
        <dbReference type="Proteomes" id="UP000829999"/>
    </source>
</evidence>
<evidence type="ECO:0000256" key="2">
    <source>
        <dbReference type="ARBA" id="ARBA00006840"/>
    </source>
</evidence>
<evidence type="ECO:0000256" key="1">
    <source>
        <dbReference type="ARBA" id="ARBA00004141"/>
    </source>
</evidence>
<keyword evidence="6" id="KW-1015">Disulfide bond</keyword>
<organism evidence="8 9">
    <name type="scientific">Spodoptera frugiperda</name>
    <name type="common">Fall armyworm</name>
    <dbReference type="NCBI Taxonomy" id="7108"/>
    <lineage>
        <taxon>Eukaryota</taxon>
        <taxon>Metazoa</taxon>
        <taxon>Ecdysozoa</taxon>
        <taxon>Arthropoda</taxon>
        <taxon>Hexapoda</taxon>
        <taxon>Insecta</taxon>
        <taxon>Pterygota</taxon>
        <taxon>Neoptera</taxon>
        <taxon>Endopterygota</taxon>
        <taxon>Lepidoptera</taxon>
        <taxon>Glossata</taxon>
        <taxon>Ditrysia</taxon>
        <taxon>Noctuoidea</taxon>
        <taxon>Noctuidae</taxon>
        <taxon>Amphipyrinae</taxon>
        <taxon>Spodoptera</taxon>
    </lineage>
</organism>
<evidence type="ECO:0000256" key="7">
    <source>
        <dbReference type="RuleBase" id="RU361218"/>
    </source>
</evidence>
<dbReference type="PIRSF" id="PIRSF002419">
    <property type="entry name" value="Tetraspanin"/>
    <property type="match status" value="1"/>
</dbReference>
<keyword evidence="4 7" id="KW-1133">Transmembrane helix</keyword>
<comment type="subcellular location">
    <subcellularLocation>
        <location evidence="1 7">Membrane</location>
        <topology evidence="1 7">Multi-pass membrane protein</topology>
    </subcellularLocation>
</comment>
<dbReference type="GO" id="GO:0005886">
    <property type="term" value="C:plasma membrane"/>
    <property type="evidence" value="ECO:0007669"/>
    <property type="project" value="TreeGrafter"/>
</dbReference>
<dbReference type="Proteomes" id="UP000829999">
    <property type="component" value="Chromosome 14"/>
</dbReference>
<dbReference type="InterPro" id="IPR018499">
    <property type="entry name" value="Tetraspanin/Peripherin"/>
</dbReference>
<dbReference type="Gene3D" id="1.10.1450.10">
    <property type="entry name" value="Tetraspanin"/>
    <property type="match status" value="1"/>
</dbReference>
<dbReference type="PRINTS" id="PR00259">
    <property type="entry name" value="TMFOUR"/>
</dbReference>
<evidence type="ECO:0000256" key="3">
    <source>
        <dbReference type="ARBA" id="ARBA00022692"/>
    </source>
</evidence>
<dbReference type="SUPFAM" id="SSF48652">
    <property type="entry name" value="Tetraspanin"/>
    <property type="match status" value="1"/>
</dbReference>
<proteinExistence type="inferred from homology"/>
<dbReference type="PANTHER" id="PTHR19282:SF544">
    <property type="entry name" value="TETRASPANIN"/>
    <property type="match status" value="1"/>
</dbReference>
<dbReference type="Pfam" id="PF00335">
    <property type="entry name" value="Tetraspanin"/>
    <property type="match status" value="1"/>
</dbReference>
<protein>
    <recommendedName>
        <fullName evidence="7">Tetraspanin</fullName>
    </recommendedName>
</protein>
<dbReference type="RefSeq" id="XP_035454793.2">
    <property type="nucleotide sequence ID" value="XM_035598900.2"/>
</dbReference>
<sequence>MCRCLAKYILFAVNLILTLLGLFLIGFGIFIKIQYNKMLDDVLGIELDQDYAPIFVICIGVIVAIISMFGCCGAIAESRKTLKSYAVFMGILAVCKIAFTIYLFVAMSEVKDSLQRNIEQHFNDPGQNVAFHALEATFKCCGTTGPESYINNNNLAAPTCCEKFNKDPTTTDDANRICSINEAYPVGCTRFIGDLIYNFLRTVAFILIGFIVFELMAMLLALYVAATIPLPVVNPPTVYYSY</sequence>
<feature type="transmembrane region" description="Helical" evidence="7">
    <location>
        <begin position="9"/>
        <end position="31"/>
    </location>
</feature>
<dbReference type="InterPro" id="IPR000301">
    <property type="entry name" value="Tetraspanin_animals"/>
</dbReference>
<dbReference type="InterPro" id="IPR008952">
    <property type="entry name" value="Tetraspanin_EC2_sf"/>
</dbReference>
<dbReference type="AlphaFoldDB" id="A0A9R0DI80"/>